<dbReference type="GO" id="GO:0003700">
    <property type="term" value="F:DNA-binding transcription factor activity"/>
    <property type="evidence" value="ECO:0007669"/>
    <property type="project" value="InterPro"/>
</dbReference>
<feature type="domain" description="HTH lysR-type" evidence="5">
    <location>
        <begin position="14"/>
        <end position="71"/>
    </location>
</feature>
<dbReference type="Proteomes" id="UP000235405">
    <property type="component" value="Unassembled WGS sequence"/>
</dbReference>
<keyword evidence="2" id="KW-0805">Transcription regulation</keyword>
<dbReference type="SUPFAM" id="SSF53850">
    <property type="entry name" value="Periplasmic binding protein-like II"/>
    <property type="match status" value="1"/>
</dbReference>
<evidence type="ECO:0000256" key="4">
    <source>
        <dbReference type="ARBA" id="ARBA00023163"/>
    </source>
</evidence>
<dbReference type="EMBL" id="MCSW01000212">
    <property type="protein sequence ID" value="PMF18112.1"/>
    <property type="molecule type" value="Genomic_DNA"/>
</dbReference>
<gene>
    <name evidence="6" type="ORF">BCV19_17100</name>
</gene>
<dbReference type="CDD" id="cd05466">
    <property type="entry name" value="PBP2_LTTR_substrate"/>
    <property type="match status" value="1"/>
</dbReference>
<dbReference type="PANTHER" id="PTHR30126">
    <property type="entry name" value="HTH-TYPE TRANSCRIPTIONAL REGULATOR"/>
    <property type="match status" value="1"/>
</dbReference>
<dbReference type="PROSITE" id="PS50931">
    <property type="entry name" value="HTH_LYSR"/>
    <property type="match status" value="1"/>
</dbReference>
<dbReference type="PANTHER" id="PTHR30126:SF98">
    <property type="entry name" value="HTH-TYPE TRANSCRIPTIONAL ACTIVATOR BAUR"/>
    <property type="match status" value="1"/>
</dbReference>
<dbReference type="Pfam" id="PF03466">
    <property type="entry name" value="LysR_substrate"/>
    <property type="match status" value="1"/>
</dbReference>
<dbReference type="InterPro" id="IPR036390">
    <property type="entry name" value="WH_DNA-bd_sf"/>
</dbReference>
<dbReference type="InterPro" id="IPR000847">
    <property type="entry name" value="LysR_HTH_N"/>
</dbReference>
<evidence type="ECO:0000259" key="5">
    <source>
        <dbReference type="PROSITE" id="PS50931"/>
    </source>
</evidence>
<keyword evidence="3" id="KW-0238">DNA-binding</keyword>
<dbReference type="AlphaFoldDB" id="A0A2N7C9N3"/>
<dbReference type="Gene3D" id="1.10.10.10">
    <property type="entry name" value="Winged helix-like DNA-binding domain superfamily/Winged helix DNA-binding domain"/>
    <property type="match status" value="1"/>
</dbReference>
<dbReference type="InterPro" id="IPR036388">
    <property type="entry name" value="WH-like_DNA-bd_sf"/>
</dbReference>
<evidence type="ECO:0000256" key="3">
    <source>
        <dbReference type="ARBA" id="ARBA00023125"/>
    </source>
</evidence>
<protein>
    <submittedName>
        <fullName evidence="6">LysR family transcriptional regulator</fullName>
    </submittedName>
</protein>
<name>A0A2N7C9N3_VIBSP</name>
<evidence type="ECO:0000256" key="2">
    <source>
        <dbReference type="ARBA" id="ARBA00023015"/>
    </source>
</evidence>
<dbReference type="RefSeq" id="WP_102444910.1">
    <property type="nucleotide sequence ID" value="NZ_CAWNTO010000012.1"/>
</dbReference>
<organism evidence="6 7">
    <name type="scientific">Vibrio splendidus</name>
    <dbReference type="NCBI Taxonomy" id="29497"/>
    <lineage>
        <taxon>Bacteria</taxon>
        <taxon>Pseudomonadati</taxon>
        <taxon>Pseudomonadota</taxon>
        <taxon>Gammaproteobacteria</taxon>
        <taxon>Vibrionales</taxon>
        <taxon>Vibrionaceae</taxon>
        <taxon>Vibrio</taxon>
    </lineage>
</organism>
<evidence type="ECO:0000256" key="1">
    <source>
        <dbReference type="ARBA" id="ARBA00009437"/>
    </source>
</evidence>
<comment type="caution">
    <text evidence="6">The sequence shown here is derived from an EMBL/GenBank/DDBJ whole genome shotgun (WGS) entry which is preliminary data.</text>
</comment>
<dbReference type="SUPFAM" id="SSF46785">
    <property type="entry name" value="Winged helix' DNA-binding domain"/>
    <property type="match status" value="1"/>
</dbReference>
<evidence type="ECO:0000313" key="7">
    <source>
        <dbReference type="Proteomes" id="UP000235405"/>
    </source>
</evidence>
<keyword evidence="4" id="KW-0804">Transcription</keyword>
<sequence>MSGKVNSNNKLDKRDLRRLELFCEIVEQGGINQAVASTGISQPVLSNQLIALEKSLELTLCQRGRRGFKLTHEGEQVYKYANQLKSTLTDFAYKLRGVQTELSGHVRIGCLDNTVTLPYNPLPKAIETFYQRSNSVEVSVDVGDFTQLNEKLAKNQIDMMIVVLGSHQKSAFQHKYPLFEEHSYLYARKDLAEKIMDKDFSLDGCRINMGGYAKDEMFRLLNIEQYDSLKPFDGWHVESGVILTLAGTHLSFLPSHLIDRGHYDQALIPLQPEKWSLKSQFYVVLKQPVDSLSPAARAFFDELHQPETSDSI</sequence>
<dbReference type="Gene3D" id="3.40.190.10">
    <property type="entry name" value="Periplasmic binding protein-like II"/>
    <property type="match status" value="1"/>
</dbReference>
<dbReference type="GO" id="GO:0000976">
    <property type="term" value="F:transcription cis-regulatory region binding"/>
    <property type="evidence" value="ECO:0007669"/>
    <property type="project" value="TreeGrafter"/>
</dbReference>
<dbReference type="InterPro" id="IPR005119">
    <property type="entry name" value="LysR_subst-bd"/>
</dbReference>
<reference evidence="7" key="1">
    <citation type="submission" date="2016-07" db="EMBL/GenBank/DDBJ databases">
        <title>Nontailed viruses are major unrecognized killers of bacteria in the ocean.</title>
        <authorList>
            <person name="Kauffman K."/>
            <person name="Hussain F."/>
            <person name="Yang J."/>
            <person name="Arevalo P."/>
            <person name="Brown J."/>
            <person name="Cutler M."/>
            <person name="Kelly L."/>
            <person name="Polz M.F."/>
        </authorList>
    </citation>
    <scope>NUCLEOTIDE SEQUENCE [LARGE SCALE GENOMIC DNA]</scope>
    <source>
        <strain evidence="7">10N.286.54.F3</strain>
    </source>
</reference>
<proteinExistence type="inferred from homology"/>
<dbReference type="Pfam" id="PF00126">
    <property type="entry name" value="HTH_1"/>
    <property type="match status" value="1"/>
</dbReference>
<comment type="similarity">
    <text evidence="1">Belongs to the LysR transcriptional regulatory family.</text>
</comment>
<evidence type="ECO:0000313" key="6">
    <source>
        <dbReference type="EMBL" id="PMF18112.1"/>
    </source>
</evidence>
<accession>A0A2N7C9N3</accession>